<organism evidence="7 8">
    <name type="scientific">Pyrus ussuriensis x Pyrus communis</name>
    <dbReference type="NCBI Taxonomy" id="2448454"/>
    <lineage>
        <taxon>Eukaryota</taxon>
        <taxon>Viridiplantae</taxon>
        <taxon>Streptophyta</taxon>
        <taxon>Embryophyta</taxon>
        <taxon>Tracheophyta</taxon>
        <taxon>Spermatophyta</taxon>
        <taxon>Magnoliopsida</taxon>
        <taxon>eudicotyledons</taxon>
        <taxon>Gunneridae</taxon>
        <taxon>Pentapetalae</taxon>
        <taxon>rosids</taxon>
        <taxon>fabids</taxon>
        <taxon>Rosales</taxon>
        <taxon>Rosaceae</taxon>
        <taxon>Amygdaloideae</taxon>
        <taxon>Maleae</taxon>
        <taxon>Pyrus</taxon>
    </lineage>
</organism>
<sequence>MLEVTVPAVETQFDVDFADIYQNSSLYHYIVLLSTWSQIQHKDLYFPTKYSQPFPVQCKACFWKMHWSYWRNPQYNAIRFFTTIVIGERNFSCNRAQQQDLMNLLGAMYAAVLFLGTTNASVVRFVVAIERTVFYRERAAGMYSELPYAFAQVAIETVYVAIQTFIYTLLLFSMIGFKWKVEKFIWFCFYILMCFIYFTILLSLSCPSSSVSGTCFPASSFQDRYVISKLRAYLGLFLEEIKAVSNYQTLF</sequence>
<name>A0A5N5FX74_9ROSA</name>
<evidence type="ECO:0000256" key="1">
    <source>
        <dbReference type="ARBA" id="ARBA00004141"/>
    </source>
</evidence>
<dbReference type="Pfam" id="PF01061">
    <property type="entry name" value="ABC2_membrane"/>
    <property type="match status" value="1"/>
</dbReference>
<gene>
    <name evidence="7" type="ORF">D8674_010906</name>
</gene>
<proteinExistence type="predicted"/>
<reference evidence="7 8" key="3">
    <citation type="submission" date="2019-11" db="EMBL/GenBank/DDBJ databases">
        <title>A de novo genome assembly of a pear dwarfing rootstock.</title>
        <authorList>
            <person name="Wang F."/>
            <person name="Wang J."/>
            <person name="Li S."/>
            <person name="Zhang Y."/>
            <person name="Fang M."/>
            <person name="Ma L."/>
            <person name="Zhao Y."/>
            <person name="Jiang S."/>
        </authorList>
    </citation>
    <scope>NUCLEOTIDE SEQUENCE [LARGE SCALE GENOMIC DNA]</scope>
    <source>
        <strain evidence="7">S2</strain>
        <tissue evidence="7">Leaf</tissue>
    </source>
</reference>
<evidence type="ECO:0000259" key="6">
    <source>
        <dbReference type="Pfam" id="PF01061"/>
    </source>
</evidence>
<dbReference type="AlphaFoldDB" id="A0A5N5FX74"/>
<protein>
    <submittedName>
        <fullName evidence="7">Pleiotropic drug resistance protein 2-like</fullName>
    </submittedName>
</protein>
<reference evidence="8" key="2">
    <citation type="submission" date="2019-10" db="EMBL/GenBank/DDBJ databases">
        <title>A de novo genome assembly of a pear dwarfing rootstock.</title>
        <authorList>
            <person name="Wang F."/>
            <person name="Wang J."/>
            <person name="Li S."/>
            <person name="Zhang Y."/>
            <person name="Fang M."/>
            <person name="Ma L."/>
            <person name="Zhao Y."/>
            <person name="Jiang S."/>
        </authorList>
    </citation>
    <scope>NUCLEOTIDE SEQUENCE [LARGE SCALE GENOMIC DNA]</scope>
</reference>
<evidence type="ECO:0000313" key="8">
    <source>
        <dbReference type="Proteomes" id="UP000327157"/>
    </source>
</evidence>
<feature type="domain" description="ABC-2 type transporter transmembrane" evidence="6">
    <location>
        <begin position="57"/>
        <end position="201"/>
    </location>
</feature>
<reference evidence="7 8" key="1">
    <citation type="submission" date="2019-09" db="EMBL/GenBank/DDBJ databases">
        <authorList>
            <person name="Ou C."/>
        </authorList>
    </citation>
    <scope>NUCLEOTIDE SEQUENCE [LARGE SCALE GENOMIC DNA]</scope>
    <source>
        <strain evidence="7">S2</strain>
        <tissue evidence="7">Leaf</tissue>
    </source>
</reference>
<dbReference type="OrthoDB" id="66620at2759"/>
<dbReference type="GO" id="GO:0140359">
    <property type="term" value="F:ABC-type transporter activity"/>
    <property type="evidence" value="ECO:0007669"/>
    <property type="project" value="InterPro"/>
</dbReference>
<comment type="caution">
    <text evidence="7">The sequence shown here is derived from an EMBL/GenBank/DDBJ whole genome shotgun (WGS) entry which is preliminary data.</text>
</comment>
<keyword evidence="8" id="KW-1185">Reference proteome</keyword>
<evidence type="ECO:0000256" key="3">
    <source>
        <dbReference type="ARBA" id="ARBA00022989"/>
    </source>
</evidence>
<dbReference type="InterPro" id="IPR013525">
    <property type="entry name" value="ABC2_TM"/>
</dbReference>
<evidence type="ECO:0000256" key="4">
    <source>
        <dbReference type="ARBA" id="ARBA00023136"/>
    </source>
</evidence>
<dbReference type="EMBL" id="SMOL01000553">
    <property type="protein sequence ID" value="KAB2607738.1"/>
    <property type="molecule type" value="Genomic_DNA"/>
</dbReference>
<comment type="subcellular location">
    <subcellularLocation>
        <location evidence="1">Membrane</location>
        <topology evidence="1">Multi-pass membrane protein</topology>
    </subcellularLocation>
</comment>
<keyword evidence="2 5" id="KW-0812">Transmembrane</keyword>
<dbReference type="PANTHER" id="PTHR48040">
    <property type="entry name" value="PLEIOTROPIC DRUG RESISTANCE PROTEIN 1-LIKE ISOFORM X1"/>
    <property type="match status" value="1"/>
</dbReference>
<dbReference type="PANTHER" id="PTHR48040:SF42">
    <property type="entry name" value="ABC TRANSPORTER DOMAIN-CONTAINING PROTEIN"/>
    <property type="match status" value="1"/>
</dbReference>
<dbReference type="GO" id="GO:0016020">
    <property type="term" value="C:membrane"/>
    <property type="evidence" value="ECO:0007669"/>
    <property type="project" value="UniProtKB-SubCell"/>
</dbReference>
<accession>A0A5N5FX74</accession>
<keyword evidence="3 5" id="KW-1133">Transmembrane helix</keyword>
<dbReference type="Proteomes" id="UP000327157">
    <property type="component" value="Chromosome 14"/>
</dbReference>
<feature type="transmembrane region" description="Helical" evidence="5">
    <location>
        <begin position="184"/>
        <end position="204"/>
    </location>
</feature>
<feature type="transmembrane region" description="Helical" evidence="5">
    <location>
        <begin position="149"/>
        <end position="172"/>
    </location>
</feature>
<keyword evidence="4 5" id="KW-0472">Membrane</keyword>
<evidence type="ECO:0000313" key="7">
    <source>
        <dbReference type="EMBL" id="KAB2607738.1"/>
    </source>
</evidence>
<evidence type="ECO:0000256" key="2">
    <source>
        <dbReference type="ARBA" id="ARBA00022692"/>
    </source>
</evidence>
<feature type="transmembrane region" description="Helical" evidence="5">
    <location>
        <begin position="104"/>
        <end position="129"/>
    </location>
</feature>
<evidence type="ECO:0000256" key="5">
    <source>
        <dbReference type="SAM" id="Phobius"/>
    </source>
</evidence>